<dbReference type="Proteomes" id="UP001501231">
    <property type="component" value="Unassembled WGS sequence"/>
</dbReference>
<dbReference type="Pfam" id="PF12802">
    <property type="entry name" value="MarR_2"/>
    <property type="match status" value="1"/>
</dbReference>
<evidence type="ECO:0000256" key="2">
    <source>
        <dbReference type="ARBA" id="ARBA00023125"/>
    </source>
</evidence>
<keyword evidence="3" id="KW-0804">Transcription</keyword>
<gene>
    <name evidence="5" type="ORF">GCM10010191_01300</name>
</gene>
<keyword evidence="1" id="KW-0805">Transcription regulation</keyword>
<dbReference type="InterPro" id="IPR036388">
    <property type="entry name" value="WH-like_DNA-bd_sf"/>
</dbReference>
<accession>A0ABN3I9B7</accession>
<sequence length="195" mass="21557">MAADEDDAPAAGASPAAEANGAAAPDLDFWSFVELADRRLSEEFGFPHRLATQVLLTLNRTSMIVTYDLEAAVHRPRGLSWAGFRLLFVIWLAGPLESRRAATVAGMSRAAVSNLAKPLVADGLLARSPGERDGRAVLLSLTERGRRTMLEVFTAQNEREHQWTSVLTETEQRILIMLLDKLIANRDQFDVRERS</sequence>
<dbReference type="PROSITE" id="PS01117">
    <property type="entry name" value="HTH_MARR_1"/>
    <property type="match status" value="1"/>
</dbReference>
<evidence type="ECO:0000256" key="3">
    <source>
        <dbReference type="ARBA" id="ARBA00023163"/>
    </source>
</evidence>
<dbReference type="InterPro" id="IPR036390">
    <property type="entry name" value="WH_DNA-bd_sf"/>
</dbReference>
<reference evidence="5 6" key="1">
    <citation type="journal article" date="2019" name="Int. J. Syst. Evol. Microbiol.">
        <title>The Global Catalogue of Microorganisms (GCM) 10K type strain sequencing project: providing services to taxonomists for standard genome sequencing and annotation.</title>
        <authorList>
            <consortium name="The Broad Institute Genomics Platform"/>
            <consortium name="The Broad Institute Genome Sequencing Center for Infectious Disease"/>
            <person name="Wu L."/>
            <person name="Ma J."/>
        </authorList>
    </citation>
    <scope>NUCLEOTIDE SEQUENCE [LARGE SCALE GENOMIC DNA]</scope>
    <source>
        <strain evidence="5 6">JCM 3325</strain>
    </source>
</reference>
<protein>
    <submittedName>
        <fullName evidence="5">MarR family transcriptional regulator</fullName>
    </submittedName>
</protein>
<dbReference type="RefSeq" id="WP_344586264.1">
    <property type="nucleotide sequence ID" value="NZ_BAAARW010000001.1"/>
</dbReference>
<dbReference type="PROSITE" id="PS50995">
    <property type="entry name" value="HTH_MARR_2"/>
    <property type="match status" value="1"/>
</dbReference>
<dbReference type="InterPro" id="IPR039422">
    <property type="entry name" value="MarR/SlyA-like"/>
</dbReference>
<keyword evidence="2" id="KW-0238">DNA-binding</keyword>
<evidence type="ECO:0000256" key="1">
    <source>
        <dbReference type="ARBA" id="ARBA00023015"/>
    </source>
</evidence>
<dbReference type="InterPro" id="IPR000835">
    <property type="entry name" value="HTH_MarR-typ"/>
</dbReference>
<dbReference type="PANTHER" id="PTHR33164">
    <property type="entry name" value="TRANSCRIPTIONAL REGULATOR, MARR FAMILY"/>
    <property type="match status" value="1"/>
</dbReference>
<name>A0ABN3I9B7_9ACTN</name>
<keyword evidence="6" id="KW-1185">Reference proteome</keyword>
<proteinExistence type="predicted"/>
<dbReference type="InterPro" id="IPR023187">
    <property type="entry name" value="Tscrpt_reg_MarR-type_CS"/>
</dbReference>
<evidence type="ECO:0000259" key="4">
    <source>
        <dbReference type="PROSITE" id="PS50995"/>
    </source>
</evidence>
<dbReference type="SMART" id="SM00347">
    <property type="entry name" value="HTH_MARR"/>
    <property type="match status" value="1"/>
</dbReference>
<dbReference type="PANTHER" id="PTHR33164:SF43">
    <property type="entry name" value="HTH-TYPE TRANSCRIPTIONAL REPRESSOR YETL"/>
    <property type="match status" value="1"/>
</dbReference>
<comment type="caution">
    <text evidence="5">The sequence shown here is derived from an EMBL/GenBank/DDBJ whole genome shotgun (WGS) entry which is preliminary data.</text>
</comment>
<dbReference type="SUPFAM" id="SSF46785">
    <property type="entry name" value="Winged helix' DNA-binding domain"/>
    <property type="match status" value="1"/>
</dbReference>
<evidence type="ECO:0000313" key="6">
    <source>
        <dbReference type="Proteomes" id="UP001501231"/>
    </source>
</evidence>
<dbReference type="EMBL" id="BAAARW010000001">
    <property type="protein sequence ID" value="GAA2398322.1"/>
    <property type="molecule type" value="Genomic_DNA"/>
</dbReference>
<organism evidence="5 6">
    <name type="scientific">Actinomadura vinacea</name>
    <dbReference type="NCBI Taxonomy" id="115336"/>
    <lineage>
        <taxon>Bacteria</taxon>
        <taxon>Bacillati</taxon>
        <taxon>Actinomycetota</taxon>
        <taxon>Actinomycetes</taxon>
        <taxon>Streptosporangiales</taxon>
        <taxon>Thermomonosporaceae</taxon>
        <taxon>Actinomadura</taxon>
    </lineage>
</organism>
<dbReference type="Gene3D" id="1.10.10.10">
    <property type="entry name" value="Winged helix-like DNA-binding domain superfamily/Winged helix DNA-binding domain"/>
    <property type="match status" value="1"/>
</dbReference>
<evidence type="ECO:0000313" key="5">
    <source>
        <dbReference type="EMBL" id="GAA2398322.1"/>
    </source>
</evidence>
<feature type="domain" description="HTH marR-type" evidence="4">
    <location>
        <begin position="51"/>
        <end position="184"/>
    </location>
</feature>